<reference evidence="7 8" key="1">
    <citation type="journal article" date="2022" name="Nat. Genet.">
        <title>Improved pea reference genome and pan-genome highlight genomic features and evolutionary characteristics.</title>
        <authorList>
            <person name="Yang T."/>
            <person name="Liu R."/>
            <person name="Luo Y."/>
            <person name="Hu S."/>
            <person name="Wang D."/>
            <person name="Wang C."/>
            <person name="Pandey M.K."/>
            <person name="Ge S."/>
            <person name="Xu Q."/>
            <person name="Li N."/>
            <person name="Li G."/>
            <person name="Huang Y."/>
            <person name="Saxena R.K."/>
            <person name="Ji Y."/>
            <person name="Li M."/>
            <person name="Yan X."/>
            <person name="He Y."/>
            <person name="Liu Y."/>
            <person name="Wang X."/>
            <person name="Xiang C."/>
            <person name="Varshney R.K."/>
            <person name="Ding H."/>
            <person name="Gao S."/>
            <person name="Zong X."/>
        </authorList>
    </citation>
    <scope>NUCLEOTIDE SEQUENCE [LARGE SCALE GENOMIC DNA]</scope>
    <source>
        <strain evidence="7 8">cv. Zhongwan 6</strain>
    </source>
</reference>
<dbReference type="Gramene" id="Psat05G0480800-T1">
    <property type="protein sequence ID" value="KAI5409141.1"/>
    <property type="gene ID" value="KIW84_054808"/>
</dbReference>
<evidence type="ECO:0000256" key="1">
    <source>
        <dbReference type="ARBA" id="ARBA00004123"/>
    </source>
</evidence>
<dbReference type="InterPro" id="IPR007807">
    <property type="entry name" value="TcmA/NAT10_helicase"/>
</dbReference>
<evidence type="ECO:0000259" key="6">
    <source>
        <dbReference type="Pfam" id="PF05127"/>
    </source>
</evidence>
<keyword evidence="4" id="KW-0067">ATP-binding</keyword>
<dbReference type="GO" id="GO:1990883">
    <property type="term" value="F:18S rRNA cytidine N-acetyltransferase activity"/>
    <property type="evidence" value="ECO:0007669"/>
    <property type="project" value="TreeGrafter"/>
</dbReference>
<dbReference type="PANTHER" id="PTHR10925">
    <property type="entry name" value="N-ACETYLTRANSFERASE 10"/>
    <property type="match status" value="1"/>
</dbReference>
<dbReference type="GO" id="GO:0005730">
    <property type="term" value="C:nucleolus"/>
    <property type="evidence" value="ECO:0007669"/>
    <property type="project" value="TreeGrafter"/>
</dbReference>
<dbReference type="GO" id="GO:1904812">
    <property type="term" value="P:rRNA acetylation involved in maturation of SSU-rRNA"/>
    <property type="evidence" value="ECO:0007669"/>
    <property type="project" value="TreeGrafter"/>
</dbReference>
<gene>
    <name evidence="7" type="ORF">KIW84_054808</name>
</gene>
<evidence type="ECO:0000256" key="3">
    <source>
        <dbReference type="ARBA" id="ARBA00022741"/>
    </source>
</evidence>
<evidence type="ECO:0000313" key="7">
    <source>
        <dbReference type="EMBL" id="KAI5409141.1"/>
    </source>
</evidence>
<dbReference type="Proteomes" id="UP001058974">
    <property type="component" value="Chromosome 5"/>
</dbReference>
<dbReference type="GO" id="GO:0000049">
    <property type="term" value="F:tRNA binding"/>
    <property type="evidence" value="ECO:0007669"/>
    <property type="project" value="TreeGrafter"/>
</dbReference>
<dbReference type="GO" id="GO:0005524">
    <property type="term" value="F:ATP binding"/>
    <property type="evidence" value="ECO:0007669"/>
    <property type="project" value="UniProtKB-KW"/>
</dbReference>
<dbReference type="PANTHER" id="PTHR10925:SF5">
    <property type="entry name" value="RNA CYTIDINE ACETYLTRANSFERASE"/>
    <property type="match status" value="1"/>
</dbReference>
<organism evidence="7 8">
    <name type="scientific">Pisum sativum</name>
    <name type="common">Garden pea</name>
    <name type="synonym">Lathyrus oleraceus</name>
    <dbReference type="NCBI Taxonomy" id="3888"/>
    <lineage>
        <taxon>Eukaryota</taxon>
        <taxon>Viridiplantae</taxon>
        <taxon>Streptophyta</taxon>
        <taxon>Embryophyta</taxon>
        <taxon>Tracheophyta</taxon>
        <taxon>Spermatophyta</taxon>
        <taxon>Magnoliopsida</taxon>
        <taxon>eudicotyledons</taxon>
        <taxon>Gunneridae</taxon>
        <taxon>Pentapetalae</taxon>
        <taxon>rosids</taxon>
        <taxon>fabids</taxon>
        <taxon>Fabales</taxon>
        <taxon>Fabaceae</taxon>
        <taxon>Papilionoideae</taxon>
        <taxon>50 kb inversion clade</taxon>
        <taxon>NPAAA clade</taxon>
        <taxon>Hologalegina</taxon>
        <taxon>IRL clade</taxon>
        <taxon>Fabeae</taxon>
        <taxon>Lathyrus</taxon>
    </lineage>
</organism>
<comment type="caution">
    <text evidence="7">The sequence shown here is derived from an EMBL/GenBank/DDBJ whole genome shotgun (WGS) entry which is preliminary data.</text>
</comment>
<sequence>MPHEHEKLSQVESLVIDGATATPLPMVKSLLGRYMVFLSSTVNGYEGTECSLLLKLVRRLAYGANFWQDSSVNQRYAAARSSNISAILFAADPCIRL</sequence>
<keyword evidence="3" id="KW-0547">Nucleotide-binding</keyword>
<evidence type="ECO:0000256" key="5">
    <source>
        <dbReference type="ARBA" id="ARBA00023315"/>
    </source>
</evidence>
<dbReference type="Pfam" id="PF05127">
    <property type="entry name" value="NAT10_TcmA_helicase"/>
    <property type="match status" value="1"/>
</dbReference>
<keyword evidence="5" id="KW-0012">Acyltransferase</keyword>
<dbReference type="InterPro" id="IPR032672">
    <property type="entry name" value="TmcA/NAT10/Kre33"/>
</dbReference>
<keyword evidence="8" id="KW-1185">Reference proteome</keyword>
<feature type="domain" description="TcmA/NAT10 helicase" evidence="6">
    <location>
        <begin position="5"/>
        <end position="74"/>
    </location>
</feature>
<evidence type="ECO:0000313" key="8">
    <source>
        <dbReference type="Proteomes" id="UP001058974"/>
    </source>
</evidence>
<dbReference type="Gene3D" id="3.40.50.300">
    <property type="entry name" value="P-loop containing nucleotide triphosphate hydrolases"/>
    <property type="match status" value="1"/>
</dbReference>
<evidence type="ECO:0000256" key="2">
    <source>
        <dbReference type="ARBA" id="ARBA00022679"/>
    </source>
</evidence>
<dbReference type="AlphaFoldDB" id="A0A9D4WZ05"/>
<name>A0A9D4WZ05_PEA</name>
<dbReference type="InterPro" id="IPR027417">
    <property type="entry name" value="P-loop_NTPase"/>
</dbReference>
<proteinExistence type="predicted"/>
<comment type="subcellular location">
    <subcellularLocation>
        <location evidence="1">Nucleus</location>
    </subcellularLocation>
</comment>
<evidence type="ECO:0000256" key="4">
    <source>
        <dbReference type="ARBA" id="ARBA00022840"/>
    </source>
</evidence>
<protein>
    <recommendedName>
        <fullName evidence="6">TcmA/NAT10 helicase domain-containing protein</fullName>
    </recommendedName>
</protein>
<keyword evidence="2" id="KW-0808">Transferase</keyword>
<dbReference type="GO" id="GO:0030686">
    <property type="term" value="C:90S preribosome"/>
    <property type="evidence" value="ECO:0007669"/>
    <property type="project" value="TreeGrafter"/>
</dbReference>
<accession>A0A9D4WZ05</accession>
<dbReference type="EMBL" id="JAMSHJ010000005">
    <property type="protein sequence ID" value="KAI5409141.1"/>
    <property type="molecule type" value="Genomic_DNA"/>
</dbReference>